<dbReference type="PANTHER" id="PTHR23502">
    <property type="entry name" value="MAJOR FACILITATOR SUPERFAMILY"/>
    <property type="match status" value="1"/>
</dbReference>
<keyword evidence="4 5" id="KW-0472">Membrane</keyword>
<organism evidence="6 7">
    <name type="scientific">Macrophomina phaseolina (strain MS6)</name>
    <name type="common">Charcoal rot fungus</name>
    <dbReference type="NCBI Taxonomy" id="1126212"/>
    <lineage>
        <taxon>Eukaryota</taxon>
        <taxon>Fungi</taxon>
        <taxon>Dikarya</taxon>
        <taxon>Ascomycota</taxon>
        <taxon>Pezizomycotina</taxon>
        <taxon>Dothideomycetes</taxon>
        <taxon>Dothideomycetes incertae sedis</taxon>
        <taxon>Botryosphaeriales</taxon>
        <taxon>Botryosphaeriaceae</taxon>
        <taxon>Macrophomina</taxon>
    </lineage>
</organism>
<dbReference type="GO" id="GO:1990961">
    <property type="term" value="P:xenobiotic detoxification by transmembrane export across the plasma membrane"/>
    <property type="evidence" value="ECO:0007669"/>
    <property type="project" value="TreeGrafter"/>
</dbReference>
<evidence type="ECO:0000256" key="1">
    <source>
        <dbReference type="ARBA" id="ARBA00004141"/>
    </source>
</evidence>
<gene>
    <name evidence="6" type="ORF">MPH_10177</name>
</gene>
<comment type="subcellular location">
    <subcellularLocation>
        <location evidence="1">Membrane</location>
        <topology evidence="1">Multi-pass membrane protein</topology>
    </subcellularLocation>
</comment>
<dbReference type="AlphaFoldDB" id="K2RDN0"/>
<name>K2RDN0_MACPH</name>
<dbReference type="OrthoDB" id="3357846at2759"/>
<dbReference type="GO" id="GO:0015244">
    <property type="term" value="F:fluconazole transmembrane transporter activity"/>
    <property type="evidence" value="ECO:0007669"/>
    <property type="project" value="TreeGrafter"/>
</dbReference>
<keyword evidence="2 5" id="KW-0812">Transmembrane</keyword>
<evidence type="ECO:0000256" key="3">
    <source>
        <dbReference type="ARBA" id="ARBA00022989"/>
    </source>
</evidence>
<dbReference type="InParanoid" id="K2RDN0"/>
<evidence type="ECO:0000256" key="2">
    <source>
        <dbReference type="ARBA" id="ARBA00022692"/>
    </source>
</evidence>
<evidence type="ECO:0000256" key="5">
    <source>
        <dbReference type="SAM" id="Phobius"/>
    </source>
</evidence>
<evidence type="ECO:0000256" key="4">
    <source>
        <dbReference type="ARBA" id="ARBA00023136"/>
    </source>
</evidence>
<feature type="transmembrane region" description="Helical" evidence="5">
    <location>
        <begin position="133"/>
        <end position="158"/>
    </location>
</feature>
<dbReference type="VEuPathDB" id="FungiDB:MPH_10177"/>
<evidence type="ECO:0000313" key="7">
    <source>
        <dbReference type="Proteomes" id="UP000007129"/>
    </source>
</evidence>
<feature type="transmembrane region" description="Helical" evidence="5">
    <location>
        <begin position="102"/>
        <end position="121"/>
    </location>
</feature>
<dbReference type="InterPro" id="IPR036259">
    <property type="entry name" value="MFS_trans_sf"/>
</dbReference>
<dbReference type="Proteomes" id="UP000007129">
    <property type="component" value="Unassembled WGS sequence"/>
</dbReference>
<accession>K2RDN0</accession>
<dbReference type="SUPFAM" id="SSF103473">
    <property type="entry name" value="MFS general substrate transporter"/>
    <property type="match status" value="1"/>
</dbReference>
<dbReference type="PANTHER" id="PTHR23502:SF23">
    <property type="entry name" value="FLUCONAZOLE RESISTANCE PROTEIN 1"/>
    <property type="match status" value="1"/>
</dbReference>
<dbReference type="HOGENOM" id="CLU_008455_11_1_1"/>
<reference evidence="6 7" key="1">
    <citation type="journal article" date="2012" name="BMC Genomics">
        <title>Tools to kill: Genome of one of the most destructive plant pathogenic fungi Macrophomina phaseolina.</title>
        <authorList>
            <person name="Islam M.S."/>
            <person name="Haque M.S."/>
            <person name="Islam M.M."/>
            <person name="Emdad E.M."/>
            <person name="Halim A."/>
            <person name="Hossen Q.M.M."/>
            <person name="Hossain M.Z."/>
            <person name="Ahmed B."/>
            <person name="Rahim S."/>
            <person name="Rahman M.S."/>
            <person name="Alam M.M."/>
            <person name="Hou S."/>
            <person name="Wan X."/>
            <person name="Saito J.A."/>
            <person name="Alam M."/>
        </authorList>
    </citation>
    <scope>NUCLEOTIDE SEQUENCE [LARGE SCALE GENOMIC DNA]</scope>
    <source>
        <strain evidence="6 7">MS6</strain>
    </source>
</reference>
<dbReference type="STRING" id="1126212.K2RDN0"/>
<sequence length="230" mass="25653">MSASDILFSARVKPIEIMLKDPCIFVVNLYPGYFYGVFYTFFEVFPVVFPPFYGFSLGQTGLTFLAWLIGVTIAAAAYLAYLYWYMVPDNLRNGFREQEHRLIPAIIGSFLLPIGLFVFAWTSNTKIHWPVPLVGVGIFVIGHFLTMQSLFIYVPFSYPKYAASLFPGNSVWRFSIAGGSLVFARPLFTNLGVHKGVTLLAGLSVAGIFGTTASYIFGKQLRARSKFAQS</sequence>
<keyword evidence="3 5" id="KW-1133">Transmembrane helix</keyword>
<dbReference type="eggNOG" id="KOG0255">
    <property type="taxonomic scope" value="Eukaryota"/>
</dbReference>
<comment type="caution">
    <text evidence="6">The sequence shown here is derived from an EMBL/GenBank/DDBJ whole genome shotgun (WGS) entry which is preliminary data.</text>
</comment>
<evidence type="ECO:0000313" key="6">
    <source>
        <dbReference type="EMBL" id="EKG12678.1"/>
    </source>
</evidence>
<dbReference type="EMBL" id="AHHD01000442">
    <property type="protein sequence ID" value="EKG12678.1"/>
    <property type="molecule type" value="Genomic_DNA"/>
</dbReference>
<dbReference type="GO" id="GO:0005886">
    <property type="term" value="C:plasma membrane"/>
    <property type="evidence" value="ECO:0007669"/>
    <property type="project" value="TreeGrafter"/>
</dbReference>
<protein>
    <submittedName>
        <fullName evidence="6">Major facilitator superfamily domain general substrate transporter</fullName>
    </submittedName>
</protein>
<proteinExistence type="predicted"/>
<feature type="transmembrane region" description="Helical" evidence="5">
    <location>
        <begin position="62"/>
        <end position="81"/>
    </location>
</feature>
<feature type="transmembrane region" description="Helical" evidence="5">
    <location>
        <begin position="200"/>
        <end position="218"/>
    </location>
</feature>